<evidence type="ECO:0000256" key="9">
    <source>
        <dbReference type="ARBA" id="ARBA00023242"/>
    </source>
</evidence>
<dbReference type="PANTHER" id="PTHR11886">
    <property type="entry name" value="DYNEIN LIGHT CHAIN"/>
    <property type="match status" value="1"/>
</dbReference>
<dbReference type="InterPro" id="IPR001372">
    <property type="entry name" value="Dynein_light_chain_typ-1/2"/>
</dbReference>
<dbReference type="GO" id="GO:0051028">
    <property type="term" value="P:mRNA transport"/>
    <property type="evidence" value="ECO:0007669"/>
    <property type="project" value="UniProtKB-KW"/>
</dbReference>
<accession>A0AA85JRS6</accession>
<protein>
    <recommendedName>
        <fullName evidence="10">Dynein light chain</fullName>
    </recommendedName>
</protein>
<evidence type="ECO:0000256" key="10">
    <source>
        <dbReference type="RuleBase" id="RU365010"/>
    </source>
</evidence>
<keyword evidence="9" id="KW-0539">Nucleus</keyword>
<keyword evidence="11" id="KW-1185">Reference proteome</keyword>
<evidence type="ECO:0000313" key="11">
    <source>
        <dbReference type="Proteomes" id="UP000050795"/>
    </source>
</evidence>
<evidence type="ECO:0000256" key="4">
    <source>
        <dbReference type="ARBA" id="ARBA00022490"/>
    </source>
</evidence>
<evidence type="ECO:0000256" key="3">
    <source>
        <dbReference type="ARBA" id="ARBA00022448"/>
    </source>
</evidence>
<dbReference type="Pfam" id="PF01221">
    <property type="entry name" value="Dynein_light"/>
    <property type="match status" value="1"/>
</dbReference>
<keyword evidence="7" id="KW-0653">Protein transport</keyword>
<dbReference type="WBParaSite" id="TREG1_42930.1">
    <property type="protein sequence ID" value="TREG1_42930.1"/>
    <property type="gene ID" value="TREG1_42930"/>
</dbReference>
<dbReference type="SUPFAM" id="SSF54648">
    <property type="entry name" value="DLC"/>
    <property type="match status" value="1"/>
</dbReference>
<evidence type="ECO:0000256" key="1">
    <source>
        <dbReference type="ARBA" id="ARBA00004123"/>
    </source>
</evidence>
<reference evidence="12" key="2">
    <citation type="submission" date="2023-11" db="UniProtKB">
        <authorList>
            <consortium name="WormBaseParasite"/>
        </authorList>
    </citation>
    <scope>IDENTIFICATION</scope>
</reference>
<proteinExistence type="inferred from homology"/>
<dbReference type="GO" id="GO:0007017">
    <property type="term" value="P:microtubule-based process"/>
    <property type="evidence" value="ECO:0007669"/>
    <property type="project" value="InterPro"/>
</dbReference>
<sequence length="91" mass="10421">MEPEKAIVKSTGMPEEMQEHAIKTCVKAMRMHRYDKDIASALKREFNNKYGPTWHCVVGCSYGSNVSHTEGGLMYFFLGRRSILLFKTESD</sequence>
<evidence type="ECO:0000256" key="6">
    <source>
        <dbReference type="ARBA" id="ARBA00022816"/>
    </source>
</evidence>
<evidence type="ECO:0000256" key="7">
    <source>
        <dbReference type="ARBA" id="ARBA00022927"/>
    </source>
</evidence>
<keyword evidence="4 10" id="KW-0963">Cytoplasm</keyword>
<dbReference type="Proteomes" id="UP000050795">
    <property type="component" value="Unassembled WGS sequence"/>
</dbReference>
<keyword evidence="6" id="KW-0509">mRNA transport</keyword>
<comment type="subcellular location">
    <subcellularLocation>
        <location evidence="2 10">Cytoplasm</location>
        <location evidence="2 10">Cytoskeleton</location>
    </subcellularLocation>
    <subcellularLocation>
        <location evidence="1">Nucleus</location>
    </subcellularLocation>
</comment>
<evidence type="ECO:0000256" key="8">
    <source>
        <dbReference type="ARBA" id="ARBA00023212"/>
    </source>
</evidence>
<dbReference type="CDD" id="cd21452">
    <property type="entry name" value="DLC-like_DYNLL1_DYNLL2"/>
    <property type="match status" value="1"/>
</dbReference>
<evidence type="ECO:0000313" key="12">
    <source>
        <dbReference type="WBParaSite" id="TREG1_42930.1"/>
    </source>
</evidence>
<dbReference type="GO" id="GO:0005634">
    <property type="term" value="C:nucleus"/>
    <property type="evidence" value="ECO:0007669"/>
    <property type="project" value="UniProtKB-SubCell"/>
</dbReference>
<dbReference type="GO" id="GO:0015031">
    <property type="term" value="P:protein transport"/>
    <property type="evidence" value="ECO:0007669"/>
    <property type="project" value="UniProtKB-KW"/>
</dbReference>
<keyword evidence="10" id="KW-0243">Dynein</keyword>
<dbReference type="AlphaFoldDB" id="A0AA85JRS6"/>
<evidence type="ECO:0000256" key="2">
    <source>
        <dbReference type="ARBA" id="ARBA00004245"/>
    </source>
</evidence>
<name>A0AA85JRS6_TRIRE</name>
<keyword evidence="8 10" id="KW-0206">Cytoskeleton</keyword>
<keyword evidence="3" id="KW-0813">Transport</keyword>
<reference evidence="11" key="1">
    <citation type="submission" date="2022-06" db="EMBL/GenBank/DDBJ databases">
        <authorList>
            <person name="Berger JAMES D."/>
            <person name="Berger JAMES D."/>
        </authorList>
    </citation>
    <scope>NUCLEOTIDE SEQUENCE [LARGE SCALE GENOMIC DNA]</scope>
</reference>
<comment type="similarity">
    <text evidence="10">Belongs to the dynein light chain family.</text>
</comment>
<dbReference type="FunFam" id="3.30.740.10:FF:000005">
    <property type="entry name" value="Dynein light chain"/>
    <property type="match status" value="1"/>
</dbReference>
<dbReference type="SMART" id="SM01375">
    <property type="entry name" value="Dynein_light"/>
    <property type="match status" value="1"/>
</dbReference>
<organism evidence="11 12">
    <name type="scientific">Trichobilharzia regenti</name>
    <name type="common">Nasal bird schistosome</name>
    <dbReference type="NCBI Taxonomy" id="157069"/>
    <lineage>
        <taxon>Eukaryota</taxon>
        <taxon>Metazoa</taxon>
        <taxon>Spiralia</taxon>
        <taxon>Lophotrochozoa</taxon>
        <taxon>Platyhelminthes</taxon>
        <taxon>Trematoda</taxon>
        <taxon>Digenea</taxon>
        <taxon>Strigeidida</taxon>
        <taxon>Schistosomatoidea</taxon>
        <taxon>Schistosomatidae</taxon>
        <taxon>Trichobilharzia</taxon>
    </lineage>
</organism>
<dbReference type="InterPro" id="IPR037177">
    <property type="entry name" value="DLC_sf"/>
</dbReference>
<evidence type="ECO:0000256" key="5">
    <source>
        <dbReference type="ARBA" id="ARBA00022701"/>
    </source>
</evidence>
<dbReference type="PANTHER" id="PTHR11886:SF35">
    <property type="entry name" value="DYNEIN LIGHT CHAIN"/>
    <property type="match status" value="1"/>
</dbReference>
<dbReference type="GO" id="GO:0005868">
    <property type="term" value="C:cytoplasmic dynein complex"/>
    <property type="evidence" value="ECO:0007669"/>
    <property type="project" value="TreeGrafter"/>
</dbReference>
<dbReference type="GO" id="GO:0045505">
    <property type="term" value="F:dynein intermediate chain binding"/>
    <property type="evidence" value="ECO:0007669"/>
    <property type="project" value="TreeGrafter"/>
</dbReference>
<keyword evidence="5 10" id="KW-0493">Microtubule</keyword>
<dbReference type="Gene3D" id="3.30.740.10">
    <property type="entry name" value="Protein Inhibitor Of Neuronal Nitric Oxide Synthase"/>
    <property type="match status" value="1"/>
</dbReference>
<dbReference type="GO" id="GO:0005874">
    <property type="term" value="C:microtubule"/>
    <property type="evidence" value="ECO:0007669"/>
    <property type="project" value="UniProtKB-KW"/>
</dbReference>
<keyword evidence="10" id="KW-0505">Motor protein</keyword>